<comment type="caution">
    <text evidence="1">The sequence shown here is derived from an EMBL/GenBank/DDBJ whole genome shotgun (WGS) entry which is preliminary data.</text>
</comment>
<dbReference type="AlphaFoldDB" id="A0A4Y2CXN8"/>
<gene>
    <name evidence="1" type="ORF">AVEN_226676_1</name>
</gene>
<dbReference type="EMBL" id="BGPR01000266">
    <property type="protein sequence ID" value="GBM09153.1"/>
    <property type="molecule type" value="Genomic_DNA"/>
</dbReference>
<proteinExistence type="predicted"/>
<evidence type="ECO:0000313" key="2">
    <source>
        <dbReference type="Proteomes" id="UP000499080"/>
    </source>
</evidence>
<reference evidence="1 2" key="1">
    <citation type="journal article" date="2019" name="Sci. Rep.">
        <title>Orb-weaving spider Araneus ventricosus genome elucidates the spidroin gene catalogue.</title>
        <authorList>
            <person name="Kono N."/>
            <person name="Nakamura H."/>
            <person name="Ohtoshi R."/>
            <person name="Moran D.A.P."/>
            <person name="Shinohara A."/>
            <person name="Yoshida Y."/>
            <person name="Fujiwara M."/>
            <person name="Mori M."/>
            <person name="Tomita M."/>
            <person name="Arakawa K."/>
        </authorList>
    </citation>
    <scope>NUCLEOTIDE SEQUENCE [LARGE SCALE GENOMIC DNA]</scope>
</reference>
<organism evidence="1 2">
    <name type="scientific">Araneus ventricosus</name>
    <name type="common">Orbweaver spider</name>
    <name type="synonym">Epeira ventricosa</name>
    <dbReference type="NCBI Taxonomy" id="182803"/>
    <lineage>
        <taxon>Eukaryota</taxon>
        <taxon>Metazoa</taxon>
        <taxon>Ecdysozoa</taxon>
        <taxon>Arthropoda</taxon>
        <taxon>Chelicerata</taxon>
        <taxon>Arachnida</taxon>
        <taxon>Araneae</taxon>
        <taxon>Araneomorphae</taxon>
        <taxon>Entelegynae</taxon>
        <taxon>Araneoidea</taxon>
        <taxon>Araneidae</taxon>
        <taxon>Araneus</taxon>
    </lineage>
</organism>
<name>A0A4Y2CXN8_ARAVE</name>
<keyword evidence="2" id="KW-1185">Reference proteome</keyword>
<evidence type="ECO:0000313" key="1">
    <source>
        <dbReference type="EMBL" id="GBM09153.1"/>
    </source>
</evidence>
<protein>
    <submittedName>
        <fullName evidence="1">Uncharacterized protein</fullName>
    </submittedName>
</protein>
<sequence length="87" mass="10378">MREGKTYRQGRKPMKFEANKLEVVEFQRTQNPKLHLLIPIWELDAKVAVKQWICLHWDLTSRLEMKLKISHVGGRTEGWEEVCDFEP</sequence>
<dbReference type="Proteomes" id="UP000499080">
    <property type="component" value="Unassembled WGS sequence"/>
</dbReference>
<accession>A0A4Y2CXN8</accession>